<reference evidence="1 2" key="1">
    <citation type="submission" date="2019-08" db="EMBL/GenBank/DDBJ databases">
        <title>Whole genome of Aphis craccivora.</title>
        <authorList>
            <person name="Voronova N.V."/>
            <person name="Shulinski R.S."/>
            <person name="Bandarenka Y.V."/>
            <person name="Zhorov D.G."/>
            <person name="Warner D."/>
        </authorList>
    </citation>
    <scope>NUCLEOTIDE SEQUENCE [LARGE SCALE GENOMIC DNA]</scope>
    <source>
        <strain evidence="1">180601</strain>
        <tissue evidence="1">Whole Body</tissue>
    </source>
</reference>
<keyword evidence="1" id="KW-0378">Hydrolase</keyword>
<keyword evidence="1" id="KW-0547">Nucleotide-binding</keyword>
<dbReference type="OrthoDB" id="6625912at2759"/>
<dbReference type="SUPFAM" id="SSF56219">
    <property type="entry name" value="DNase I-like"/>
    <property type="match status" value="1"/>
</dbReference>
<evidence type="ECO:0000313" key="2">
    <source>
        <dbReference type="Proteomes" id="UP000478052"/>
    </source>
</evidence>
<feature type="non-terminal residue" evidence="1">
    <location>
        <position position="472"/>
    </location>
</feature>
<dbReference type="PANTHER" id="PTHR47642">
    <property type="entry name" value="ATP-DEPENDENT DNA HELICASE"/>
    <property type="match status" value="1"/>
</dbReference>
<dbReference type="InterPro" id="IPR027417">
    <property type="entry name" value="P-loop_NTPase"/>
</dbReference>
<name>A0A6G0VJD5_APHCR</name>
<evidence type="ECO:0000313" key="1">
    <source>
        <dbReference type="EMBL" id="KAF0688122.1"/>
    </source>
</evidence>
<comment type="caution">
    <text evidence="1">The sequence shown here is derived from an EMBL/GenBank/DDBJ whole genome shotgun (WGS) entry which is preliminary data.</text>
</comment>
<dbReference type="CDD" id="cd18809">
    <property type="entry name" value="SF1_C_RecD"/>
    <property type="match status" value="1"/>
</dbReference>
<keyword evidence="1" id="KW-0347">Helicase</keyword>
<organism evidence="1 2">
    <name type="scientific">Aphis craccivora</name>
    <name type="common">Cowpea aphid</name>
    <dbReference type="NCBI Taxonomy" id="307492"/>
    <lineage>
        <taxon>Eukaryota</taxon>
        <taxon>Metazoa</taxon>
        <taxon>Ecdysozoa</taxon>
        <taxon>Arthropoda</taxon>
        <taxon>Hexapoda</taxon>
        <taxon>Insecta</taxon>
        <taxon>Pterygota</taxon>
        <taxon>Neoptera</taxon>
        <taxon>Paraneoptera</taxon>
        <taxon>Hemiptera</taxon>
        <taxon>Sternorrhyncha</taxon>
        <taxon>Aphidomorpha</taxon>
        <taxon>Aphidoidea</taxon>
        <taxon>Aphididae</taxon>
        <taxon>Aphidini</taxon>
        <taxon>Aphis</taxon>
        <taxon>Aphis</taxon>
    </lineage>
</organism>
<gene>
    <name evidence="1" type="ORF">FWK35_00038659</name>
</gene>
<dbReference type="Proteomes" id="UP000478052">
    <property type="component" value="Unassembled WGS sequence"/>
</dbReference>
<dbReference type="EMBL" id="VUJU01016648">
    <property type="protein sequence ID" value="KAF0688122.1"/>
    <property type="molecule type" value="Genomic_DNA"/>
</dbReference>
<sequence length="472" mass="53419">LEKNEFELIESRFFKKTDVAALCPNGVRLFFKNENVAAYNNFVLSQCEDKVVSTSTDVIIGCKNHEQEANFRIKLHKKSVIDTGGLPYEITFVIGKYYLITTNIDVNDGLCNGSAGKLVYLEFDESYTLIRVWMEFCGSDKVGRKKRQKGAALALRNKVSNLAVPIELRTANISLTSDRKVVVKRKHFPLIAALAMTIHKSQGGTFEEIVYEYSKTHSQELVYVALSRVTNIENLYIVTSDDSTFKFYHNRRQATSTASLLQEFKRLSLNCVQTKAQSVLDFIRNRNGVSIMTFNCQSLNSHKYDLQDSVTRQTNVLLLSETCMSNDYPIDIPNFNCIVHFKRDTVSKGGVAIYQNNNNDTTNIMTPNIDINVANDVDVNVRRTNVGDICACLCKLQNGLEIVIVVIYITPNPKLDEVEYFIHRTLLEYTVEGSKILGGNSHKFPLILAGDFNINFADKKSERLTTFLLEKL</sequence>
<dbReference type="Gene3D" id="3.60.10.10">
    <property type="entry name" value="Endonuclease/exonuclease/phosphatase"/>
    <property type="match status" value="1"/>
</dbReference>
<keyword evidence="2" id="KW-1185">Reference proteome</keyword>
<accession>A0A6G0VJD5</accession>
<dbReference type="InterPro" id="IPR036691">
    <property type="entry name" value="Endo/exonu/phosph_ase_sf"/>
</dbReference>
<dbReference type="InterPro" id="IPR051055">
    <property type="entry name" value="PIF1_helicase"/>
</dbReference>
<keyword evidence="1" id="KW-0067">ATP-binding</keyword>
<dbReference type="GO" id="GO:0004386">
    <property type="term" value="F:helicase activity"/>
    <property type="evidence" value="ECO:0007669"/>
    <property type="project" value="UniProtKB-KW"/>
</dbReference>
<dbReference type="Gene3D" id="3.40.50.300">
    <property type="entry name" value="P-loop containing nucleotide triphosphate hydrolases"/>
    <property type="match status" value="1"/>
</dbReference>
<dbReference type="SUPFAM" id="SSF52540">
    <property type="entry name" value="P-loop containing nucleoside triphosphate hydrolases"/>
    <property type="match status" value="1"/>
</dbReference>
<feature type="non-terminal residue" evidence="1">
    <location>
        <position position="1"/>
    </location>
</feature>
<protein>
    <submittedName>
        <fullName evidence="1">ATP-dependent DNA helicase PIF1-like</fullName>
    </submittedName>
</protein>
<dbReference type="AlphaFoldDB" id="A0A6G0VJD5"/>
<proteinExistence type="predicted"/>